<accession>U3A4S9</accession>
<sequence length="142" mass="16499">MESKYYEVKALQNGLATSLTSVLRNKDLIVWHSAFPSKTPIGYDAQDAPLVMWAFASDKEEQEDELISLINAFQTKIGWHLDKVRNGRWRLMPNRVWAVYEKNKDFTIIHAIAEVKREDPQFGVLANNEILEMARYLDESLR</sequence>
<reference evidence="1 2" key="1">
    <citation type="submission" date="2013-09" db="EMBL/GenBank/DDBJ databases">
        <title>Whole genome shotgun sequence of Vibrio azureus NBRC 104587.</title>
        <authorList>
            <person name="Isaki S."/>
            <person name="Hosoyama A."/>
            <person name="Numata M."/>
            <person name="Hashimoto M."/>
            <person name="Hosoyama Y."/>
            <person name="Tsuchikane K."/>
            <person name="Noguchi M."/>
            <person name="Hirakata S."/>
            <person name="Ichikawa N."/>
            <person name="Ohji S."/>
            <person name="Yamazoe A."/>
            <person name="Fujita N."/>
        </authorList>
    </citation>
    <scope>NUCLEOTIDE SEQUENCE [LARGE SCALE GENOMIC DNA]</scope>
    <source>
        <strain evidence="1 2">NBRC 104587</strain>
    </source>
</reference>
<gene>
    <name evidence="1" type="ORF">VAZ01S_017_01110</name>
</gene>
<name>U3A4S9_9VIBR</name>
<dbReference type="AlphaFoldDB" id="U3A4S9"/>
<evidence type="ECO:0008006" key="3">
    <source>
        <dbReference type="Google" id="ProtNLM"/>
    </source>
</evidence>
<organism evidence="1 2">
    <name type="scientific">Vibrio azureus NBRC 104587</name>
    <dbReference type="NCBI Taxonomy" id="1219077"/>
    <lineage>
        <taxon>Bacteria</taxon>
        <taxon>Pseudomonadati</taxon>
        <taxon>Pseudomonadota</taxon>
        <taxon>Gammaproteobacteria</taxon>
        <taxon>Vibrionales</taxon>
        <taxon>Vibrionaceae</taxon>
        <taxon>Vibrio</taxon>
    </lineage>
</organism>
<dbReference type="STRING" id="1219077.VAZ01S_017_01110"/>
<evidence type="ECO:0000313" key="2">
    <source>
        <dbReference type="Proteomes" id="UP000016567"/>
    </source>
</evidence>
<comment type="caution">
    <text evidence="1">The sequence shown here is derived from an EMBL/GenBank/DDBJ whole genome shotgun (WGS) entry which is preliminary data.</text>
</comment>
<dbReference type="EMBL" id="BATL01000017">
    <property type="protein sequence ID" value="GAD75016.1"/>
    <property type="molecule type" value="Genomic_DNA"/>
</dbReference>
<dbReference type="Proteomes" id="UP000016567">
    <property type="component" value="Unassembled WGS sequence"/>
</dbReference>
<evidence type="ECO:0000313" key="1">
    <source>
        <dbReference type="EMBL" id="GAD75016.1"/>
    </source>
</evidence>
<protein>
    <recommendedName>
        <fullName evidence="3">DUF4268 domain-containing protein</fullName>
    </recommendedName>
</protein>
<keyword evidence="2" id="KW-1185">Reference proteome</keyword>
<dbReference type="RefSeq" id="WP_021708794.1">
    <property type="nucleotide sequence ID" value="NZ_BAOB01000444.1"/>
</dbReference>
<proteinExistence type="predicted"/>